<proteinExistence type="predicted"/>
<evidence type="ECO:0000256" key="1">
    <source>
        <dbReference type="SAM" id="MobiDB-lite"/>
    </source>
</evidence>
<name>Q94EB3_ORYSJ</name>
<gene>
    <name evidence="3" type="ORF">B1114B07.1</name>
    <name evidence="2" type="ORF">P0002B05.34</name>
</gene>
<feature type="region of interest" description="Disordered" evidence="1">
    <location>
        <begin position="1"/>
        <end position="97"/>
    </location>
</feature>
<evidence type="ECO:0000313" key="2">
    <source>
        <dbReference type="EMBL" id="BAB63506.1"/>
    </source>
</evidence>
<protein>
    <submittedName>
        <fullName evidence="2">Uncharacterized protein</fullName>
    </submittedName>
</protein>
<reference evidence="4" key="2">
    <citation type="journal article" date="2005" name="Nature">
        <title>The map-based sequence of the rice genome.</title>
        <authorList>
            <consortium name="International rice genome sequencing project (IRGSP)"/>
            <person name="Matsumoto T."/>
            <person name="Wu J."/>
            <person name="Kanamori H."/>
            <person name="Katayose Y."/>
            <person name="Fujisawa M."/>
            <person name="Namiki N."/>
            <person name="Mizuno H."/>
            <person name="Yamamoto K."/>
            <person name="Antonio B.A."/>
            <person name="Baba T."/>
            <person name="Sakata K."/>
            <person name="Nagamura Y."/>
            <person name="Aoki H."/>
            <person name="Arikawa K."/>
            <person name="Arita K."/>
            <person name="Bito T."/>
            <person name="Chiden Y."/>
            <person name="Fujitsuka N."/>
            <person name="Fukunaka R."/>
            <person name="Hamada M."/>
            <person name="Harada C."/>
            <person name="Hayashi A."/>
            <person name="Hijishita S."/>
            <person name="Honda M."/>
            <person name="Hosokawa S."/>
            <person name="Ichikawa Y."/>
            <person name="Idonuma A."/>
            <person name="Iijima M."/>
            <person name="Ikeda M."/>
            <person name="Ikeno M."/>
            <person name="Ito K."/>
            <person name="Ito S."/>
            <person name="Ito T."/>
            <person name="Ito Y."/>
            <person name="Ito Y."/>
            <person name="Iwabuchi A."/>
            <person name="Kamiya K."/>
            <person name="Karasawa W."/>
            <person name="Kurita K."/>
            <person name="Katagiri S."/>
            <person name="Kikuta A."/>
            <person name="Kobayashi H."/>
            <person name="Kobayashi N."/>
            <person name="Machita K."/>
            <person name="Maehara T."/>
            <person name="Masukawa M."/>
            <person name="Mizubayashi T."/>
            <person name="Mukai Y."/>
            <person name="Nagasaki H."/>
            <person name="Nagata Y."/>
            <person name="Naito S."/>
            <person name="Nakashima M."/>
            <person name="Nakama Y."/>
            <person name="Nakamichi Y."/>
            <person name="Nakamura M."/>
            <person name="Meguro A."/>
            <person name="Negishi M."/>
            <person name="Ohta I."/>
            <person name="Ohta T."/>
            <person name="Okamoto M."/>
            <person name="Ono N."/>
            <person name="Saji S."/>
            <person name="Sakaguchi M."/>
            <person name="Sakai K."/>
            <person name="Shibata M."/>
            <person name="Shimokawa T."/>
            <person name="Song J."/>
            <person name="Takazaki Y."/>
            <person name="Terasawa K."/>
            <person name="Tsugane M."/>
            <person name="Tsuji K."/>
            <person name="Ueda S."/>
            <person name="Waki K."/>
            <person name="Yamagata H."/>
            <person name="Yamamoto M."/>
            <person name="Yamamoto S."/>
            <person name="Yamane H."/>
            <person name="Yoshiki S."/>
            <person name="Yoshihara R."/>
            <person name="Yukawa K."/>
            <person name="Zhong H."/>
            <person name="Yano M."/>
            <person name="Yuan Q."/>
            <person name="Ouyang S."/>
            <person name="Liu J."/>
            <person name="Jones K.M."/>
            <person name="Gansberger K."/>
            <person name="Moffat K."/>
            <person name="Hill J."/>
            <person name="Bera J."/>
            <person name="Fadrosh D."/>
            <person name="Jin S."/>
            <person name="Johri S."/>
            <person name="Kim M."/>
            <person name="Overton L."/>
            <person name="Reardon M."/>
            <person name="Tsitrin T."/>
            <person name="Vuong H."/>
            <person name="Weaver B."/>
            <person name="Ciecko A."/>
            <person name="Tallon L."/>
            <person name="Jackson J."/>
            <person name="Pai G."/>
            <person name="Aken S.V."/>
            <person name="Utterback T."/>
            <person name="Reidmuller S."/>
            <person name="Feldblyum T."/>
            <person name="Hsiao J."/>
            <person name="Zismann V."/>
            <person name="Iobst S."/>
            <person name="de Vazeille A.R."/>
            <person name="Buell C.R."/>
            <person name="Ying K."/>
            <person name="Li Y."/>
            <person name="Lu T."/>
            <person name="Huang Y."/>
            <person name="Zhao Q."/>
            <person name="Feng Q."/>
            <person name="Zhang L."/>
            <person name="Zhu J."/>
            <person name="Weng Q."/>
            <person name="Mu J."/>
            <person name="Lu Y."/>
            <person name="Fan D."/>
            <person name="Liu Y."/>
            <person name="Guan J."/>
            <person name="Zhang Y."/>
            <person name="Yu S."/>
            <person name="Liu X."/>
            <person name="Zhang Y."/>
            <person name="Hong G."/>
            <person name="Han B."/>
            <person name="Choisne N."/>
            <person name="Demange N."/>
            <person name="Orjeda G."/>
            <person name="Samain S."/>
            <person name="Cattolico L."/>
            <person name="Pelletier E."/>
            <person name="Couloux A."/>
            <person name="Segurens B."/>
            <person name="Wincker P."/>
            <person name="D'Hont A."/>
            <person name="Scarpelli C."/>
            <person name="Weissenbach J."/>
            <person name="Salanoubat M."/>
            <person name="Quetier F."/>
            <person name="Yu Y."/>
            <person name="Kim H.R."/>
            <person name="Rambo T."/>
            <person name="Currie J."/>
            <person name="Collura K."/>
            <person name="Luo M."/>
            <person name="Yang T."/>
            <person name="Ammiraju J.S.S."/>
            <person name="Engler F."/>
            <person name="Soderlund C."/>
            <person name="Wing R.A."/>
            <person name="Palmer L.E."/>
            <person name="de la Bastide M."/>
            <person name="Spiegel L."/>
            <person name="Nascimento L."/>
            <person name="Zutavern T."/>
            <person name="O'Shaughnessy A."/>
            <person name="Dike S."/>
            <person name="Dedhia N."/>
            <person name="Preston R."/>
            <person name="Balija V."/>
            <person name="McCombie W.R."/>
            <person name="Chow T."/>
            <person name="Chen H."/>
            <person name="Chung M."/>
            <person name="Chen C."/>
            <person name="Shaw J."/>
            <person name="Wu H."/>
            <person name="Hsiao K."/>
            <person name="Chao Y."/>
            <person name="Chu M."/>
            <person name="Cheng C."/>
            <person name="Hour A."/>
            <person name="Lee P."/>
            <person name="Lin S."/>
            <person name="Lin Y."/>
            <person name="Liou J."/>
            <person name="Liu S."/>
            <person name="Hsing Y."/>
            <person name="Raghuvanshi S."/>
            <person name="Mohanty A."/>
            <person name="Bharti A.K."/>
            <person name="Gaur A."/>
            <person name="Gupta V."/>
            <person name="Kumar D."/>
            <person name="Ravi V."/>
            <person name="Vij S."/>
            <person name="Kapur A."/>
            <person name="Khurana P."/>
            <person name="Khurana P."/>
            <person name="Khurana J.P."/>
            <person name="Tyagi A.K."/>
            <person name="Gaikwad K."/>
            <person name="Singh A."/>
            <person name="Dalal V."/>
            <person name="Srivastava S."/>
            <person name="Dixit A."/>
            <person name="Pal A.K."/>
            <person name="Ghazi I.A."/>
            <person name="Yadav M."/>
            <person name="Pandit A."/>
            <person name="Bhargava A."/>
            <person name="Sureshbabu K."/>
            <person name="Batra K."/>
            <person name="Sharma T.R."/>
            <person name="Mohapatra T."/>
            <person name="Singh N.K."/>
            <person name="Messing J."/>
            <person name="Nelson A.B."/>
            <person name="Fuks G."/>
            <person name="Kavchok S."/>
            <person name="Keizer G."/>
            <person name="Linton E."/>
            <person name="Llaca V."/>
            <person name="Song R."/>
            <person name="Tanyolac B."/>
            <person name="Young S."/>
            <person name="Ho-Il K."/>
            <person name="Hahn J.H."/>
            <person name="Sangsakoo G."/>
            <person name="Vanavichit A."/>
            <person name="de Mattos Luiz.A.T."/>
            <person name="Zimmer P.D."/>
            <person name="Malone G."/>
            <person name="Dellagostin O."/>
            <person name="de Oliveira A.C."/>
            <person name="Bevan M."/>
            <person name="Bancroft I."/>
            <person name="Minx P."/>
            <person name="Cordum H."/>
            <person name="Wilson R."/>
            <person name="Cheng Z."/>
            <person name="Jin W."/>
            <person name="Jiang J."/>
            <person name="Leong S.A."/>
            <person name="Iwama H."/>
            <person name="Gojobori T."/>
            <person name="Itoh T."/>
            <person name="Niimura Y."/>
            <person name="Fujii Y."/>
            <person name="Habara T."/>
            <person name="Sakai H."/>
            <person name="Sato Y."/>
            <person name="Wilson G."/>
            <person name="Kumar K."/>
            <person name="McCouch S."/>
            <person name="Juretic N."/>
            <person name="Hoen D."/>
            <person name="Wright S."/>
            <person name="Bruskiewich R."/>
            <person name="Bureau T."/>
            <person name="Miyao A."/>
            <person name="Hirochika H."/>
            <person name="Nishikawa T."/>
            <person name="Kadowaki K."/>
            <person name="Sugiura M."/>
            <person name="Burr B."/>
            <person name="Sasaki T."/>
        </authorList>
    </citation>
    <scope>NUCLEOTIDE SEQUENCE [LARGE SCALE GENOMIC DNA]</scope>
    <source>
        <strain evidence="4">cv. Nipponbare</strain>
    </source>
</reference>
<organism evidence="2">
    <name type="scientific">Oryza sativa subsp. japonica</name>
    <name type="common">Rice</name>
    <dbReference type="NCBI Taxonomy" id="39947"/>
    <lineage>
        <taxon>Eukaryota</taxon>
        <taxon>Viridiplantae</taxon>
        <taxon>Streptophyta</taxon>
        <taxon>Embryophyta</taxon>
        <taxon>Tracheophyta</taxon>
        <taxon>Spermatophyta</taxon>
        <taxon>Magnoliopsida</taxon>
        <taxon>Liliopsida</taxon>
        <taxon>Poales</taxon>
        <taxon>Poaceae</taxon>
        <taxon>BOP clade</taxon>
        <taxon>Oryzoideae</taxon>
        <taxon>Oryzeae</taxon>
        <taxon>Oryzinae</taxon>
        <taxon>Oryza</taxon>
        <taxon>Oryza sativa</taxon>
    </lineage>
</organism>
<evidence type="ECO:0000313" key="4">
    <source>
        <dbReference type="Proteomes" id="UP000000763"/>
    </source>
</evidence>
<dbReference type="AlphaFoldDB" id="Q94EB3"/>
<dbReference type="Proteomes" id="UP000817658">
    <property type="component" value="Chromosome 1"/>
</dbReference>
<evidence type="ECO:0000313" key="3">
    <source>
        <dbReference type="EMBL" id="BAD45124.1"/>
    </source>
</evidence>
<accession>Q94EB3</accession>
<dbReference type="EMBL" id="AP003141">
    <property type="protein sequence ID" value="BAB63506.1"/>
    <property type="molecule type" value="Genomic_DNA"/>
</dbReference>
<sequence>MWEVTVATGSGCGMPPTPLDLPAGSRTTPPDPPVEATGGRHHSRWGKGAVTASARAEGGRRHRRSRSGRITAGPRKLNGPRAGQWVQHNTVRGVEGR</sequence>
<reference evidence="2" key="1">
    <citation type="journal article" date="2002" name="Nature">
        <title>The genome sequence and structure of rice chromosome 1.</title>
        <authorList>
            <person name="Sasaki T."/>
            <person name="Matsumoto T."/>
            <person name="Yamamoto K."/>
            <person name="Sakata K."/>
            <person name="Baba T."/>
            <person name="Katayose Y."/>
            <person name="Wu J."/>
            <person name="Niimura Y."/>
            <person name="Cheng Z."/>
            <person name="Nagamura Y."/>
            <person name="Antonio B.A."/>
            <person name="Kanamori H."/>
            <person name="Hosokawa S."/>
            <person name="Masukawa M."/>
            <person name="Arikawa K."/>
            <person name="Chiden Y."/>
            <person name="Hayashi M."/>
            <person name="Okamoto M."/>
            <person name="Ando T."/>
            <person name="Aoki H."/>
            <person name="Arita K."/>
            <person name="Hamada M."/>
            <person name="Harada C."/>
            <person name="Hijishita S."/>
            <person name="Honda M."/>
            <person name="Ichikawa Y."/>
            <person name="Idonuma A."/>
            <person name="Iijima M."/>
            <person name="Ikeda M."/>
            <person name="Ikeno M."/>
            <person name="Itoh S."/>
            <person name="Itoh T."/>
            <person name="Itoh Y."/>
            <person name="Itoh Y."/>
            <person name="Iwabuchi A."/>
            <person name="Kamiya K."/>
            <person name="Karasawa W."/>
            <person name="Katagiri S."/>
            <person name="Kikuta A."/>
            <person name="Kobayashi N."/>
            <person name="Kono I."/>
            <person name="Machita K."/>
            <person name="Maehara T."/>
            <person name="Mizuno H."/>
            <person name="Mizubayashi T."/>
            <person name="Mukai Y."/>
            <person name="Nagasaki H."/>
            <person name="Nakashima M."/>
            <person name="Nakama Y."/>
            <person name="Nakamichi Y."/>
            <person name="Nakamura M."/>
            <person name="Namiki N."/>
            <person name="Negishi M."/>
            <person name="Ohta I."/>
            <person name="Ono N."/>
            <person name="Saji S."/>
            <person name="Sakai K."/>
            <person name="Shibata M."/>
            <person name="Shimokawa T."/>
            <person name="Shomura A."/>
            <person name="Song J."/>
            <person name="Takazaki Y."/>
            <person name="Terasawa K."/>
            <person name="Tsuji K."/>
            <person name="Waki K."/>
            <person name="Yamagata H."/>
            <person name="Yamane H."/>
            <person name="Yoshiki S."/>
            <person name="Yoshihara R."/>
            <person name="Yukawa K."/>
            <person name="Zhong H."/>
            <person name="Iwama H."/>
            <person name="Endo T."/>
            <person name="Ito H."/>
            <person name="Hahn J.H."/>
            <person name="Kim H.I."/>
            <person name="Eun M.Y."/>
            <person name="Yano M."/>
            <person name="Jiang J."/>
            <person name="Gojobori T."/>
        </authorList>
    </citation>
    <scope>NUCLEOTIDE SEQUENCE</scope>
</reference>
<dbReference type="Proteomes" id="UP000000763">
    <property type="component" value="Chromosome 1"/>
</dbReference>
<dbReference type="EMBL" id="AP003334">
    <property type="protein sequence ID" value="BAD45124.1"/>
    <property type="molecule type" value="Genomic_DNA"/>
</dbReference>
<reference evidence="4" key="3">
    <citation type="journal article" date="2008" name="Nucleic Acids Res.">
        <title>The rice annotation project database (RAP-DB): 2008 update.</title>
        <authorList>
            <consortium name="The rice annotation project (RAP)"/>
        </authorList>
    </citation>
    <scope>GENOME REANNOTATION</scope>
    <source>
        <strain evidence="4">cv. Nipponbare</strain>
    </source>
</reference>